<dbReference type="GO" id="GO:0009055">
    <property type="term" value="F:electron transfer activity"/>
    <property type="evidence" value="ECO:0007669"/>
    <property type="project" value="InterPro"/>
</dbReference>
<keyword evidence="3 8" id="KW-0349">Heme</keyword>
<evidence type="ECO:0000256" key="7">
    <source>
        <dbReference type="ARBA" id="ARBA00031244"/>
    </source>
</evidence>
<dbReference type="InterPro" id="IPR009056">
    <property type="entry name" value="Cyt_c-like_dom"/>
</dbReference>
<dbReference type="Pfam" id="PF00034">
    <property type="entry name" value="Cytochrom_C"/>
    <property type="match status" value="1"/>
</dbReference>
<dbReference type="Gene3D" id="1.10.760.10">
    <property type="entry name" value="Cytochrome c-like domain"/>
    <property type="match status" value="1"/>
</dbReference>
<reference evidence="10 11" key="1">
    <citation type="submission" date="2016-12" db="EMBL/GenBank/DDBJ databases">
        <title>Thioflexothrix psekupsii D3 genome sequencing and assembly.</title>
        <authorList>
            <person name="Fomenkov A."/>
            <person name="Vincze T."/>
            <person name="Grabovich M."/>
            <person name="Anton B.P."/>
            <person name="Dubinina G."/>
            <person name="Orlova M."/>
            <person name="Belousova E."/>
            <person name="Roberts R.J."/>
        </authorList>
    </citation>
    <scope>NUCLEOTIDE SEQUENCE [LARGE SCALE GENOMIC DNA]</scope>
    <source>
        <strain evidence="10">D3</strain>
    </source>
</reference>
<name>A0A251XAL2_9GAMM</name>
<feature type="binding site" description="covalent" evidence="8">
    <location>
        <position position="37"/>
    </location>
    <ligand>
        <name>heme c</name>
        <dbReference type="ChEBI" id="CHEBI:61717"/>
    </ligand>
</feature>
<gene>
    <name evidence="10" type="ORF">TPSD3_04920</name>
</gene>
<keyword evidence="11" id="KW-1185">Reference proteome</keyword>
<evidence type="ECO:0000256" key="5">
    <source>
        <dbReference type="ARBA" id="ARBA00022982"/>
    </source>
</evidence>
<evidence type="ECO:0000313" key="10">
    <source>
        <dbReference type="EMBL" id="OUD15078.1"/>
    </source>
</evidence>
<dbReference type="EMBL" id="MSLT01000007">
    <property type="protein sequence ID" value="OUD15078.1"/>
    <property type="molecule type" value="Genomic_DNA"/>
</dbReference>
<dbReference type="PRINTS" id="PR00606">
    <property type="entry name" value="CYTCHROMECID"/>
</dbReference>
<organism evidence="10 11">
    <name type="scientific">Thioflexithrix psekupsensis</name>
    <dbReference type="NCBI Taxonomy" id="1570016"/>
    <lineage>
        <taxon>Bacteria</taxon>
        <taxon>Pseudomonadati</taxon>
        <taxon>Pseudomonadota</taxon>
        <taxon>Gammaproteobacteria</taxon>
        <taxon>Thiotrichales</taxon>
        <taxon>Thioflexithrix</taxon>
    </lineage>
</organism>
<accession>A0A251XAL2</accession>
<evidence type="ECO:0000256" key="3">
    <source>
        <dbReference type="ARBA" id="ARBA00022617"/>
    </source>
</evidence>
<feature type="binding site" description="covalent" evidence="8">
    <location>
        <position position="85"/>
    </location>
    <ligand>
        <name>heme c</name>
        <dbReference type="ChEBI" id="CHEBI:61717"/>
    </ligand>
</feature>
<dbReference type="InterPro" id="IPR036909">
    <property type="entry name" value="Cyt_c-like_dom_sf"/>
</dbReference>
<feature type="domain" description="Cytochrome c" evidence="9">
    <location>
        <begin position="1"/>
        <end position="107"/>
    </location>
</feature>
<evidence type="ECO:0000313" key="11">
    <source>
        <dbReference type="Proteomes" id="UP000194798"/>
    </source>
</evidence>
<evidence type="ECO:0000256" key="6">
    <source>
        <dbReference type="ARBA" id="ARBA00023004"/>
    </source>
</evidence>
<keyword evidence="5" id="KW-0249">Electron transport</keyword>
<dbReference type="OrthoDB" id="9814063at2"/>
<evidence type="ECO:0000259" key="9">
    <source>
        <dbReference type="PROSITE" id="PS51007"/>
    </source>
</evidence>
<evidence type="ECO:0000256" key="8">
    <source>
        <dbReference type="PIRSR" id="PIRSR602324-1"/>
    </source>
</evidence>
<sequence length="111" mass="11789">MASALFVGVAVAEEATLTTEDALKLITDKGYICMSCHQVETKMVGPSYKEVAERYQGADDETKARLASEIINGKMADLSWGAVPMPPNPTVTEEDAAALVAWVLSLGAKAE</sequence>
<keyword evidence="2" id="KW-0813">Transport</keyword>
<protein>
    <recommendedName>
        <fullName evidence="1">Cytochrome c-551</fullName>
    </recommendedName>
    <alternativeName>
        <fullName evidence="7">Cytochrome c551</fullName>
    </alternativeName>
</protein>
<dbReference type="Proteomes" id="UP000194798">
    <property type="component" value="Unassembled WGS sequence"/>
</dbReference>
<dbReference type="GO" id="GO:0020037">
    <property type="term" value="F:heme binding"/>
    <property type="evidence" value="ECO:0007669"/>
    <property type="project" value="InterPro"/>
</dbReference>
<comment type="caution">
    <text evidence="10">The sequence shown here is derived from an EMBL/GenBank/DDBJ whole genome shotgun (WGS) entry which is preliminary data.</text>
</comment>
<evidence type="ECO:0000256" key="2">
    <source>
        <dbReference type="ARBA" id="ARBA00022448"/>
    </source>
</evidence>
<comment type="PTM">
    <text evidence="8">Binds 1 heme c group covalently per subunit.</text>
</comment>
<dbReference type="AlphaFoldDB" id="A0A251XAL2"/>
<dbReference type="SUPFAM" id="SSF46626">
    <property type="entry name" value="Cytochrome c"/>
    <property type="match status" value="1"/>
</dbReference>
<keyword evidence="6 8" id="KW-0408">Iron</keyword>
<dbReference type="PROSITE" id="PS51007">
    <property type="entry name" value="CYTC"/>
    <property type="match status" value="1"/>
</dbReference>
<dbReference type="InterPro" id="IPR002324">
    <property type="entry name" value="Cyt_c_ID"/>
</dbReference>
<evidence type="ECO:0000256" key="4">
    <source>
        <dbReference type="ARBA" id="ARBA00022723"/>
    </source>
</evidence>
<dbReference type="GO" id="GO:0005506">
    <property type="term" value="F:iron ion binding"/>
    <property type="evidence" value="ECO:0007669"/>
    <property type="project" value="InterPro"/>
</dbReference>
<feature type="binding site" description="covalent" evidence="8">
    <location>
        <position position="33"/>
    </location>
    <ligand>
        <name>heme c</name>
        <dbReference type="ChEBI" id="CHEBI:61717"/>
    </ligand>
</feature>
<evidence type="ECO:0000256" key="1">
    <source>
        <dbReference type="ARBA" id="ARBA00021020"/>
    </source>
</evidence>
<keyword evidence="4 8" id="KW-0479">Metal-binding</keyword>
<proteinExistence type="predicted"/>